<proteinExistence type="predicted"/>
<organism evidence="1 2">
    <name type="scientific">Plasmopara halstedii</name>
    <name type="common">Downy mildew of sunflower</name>
    <dbReference type="NCBI Taxonomy" id="4781"/>
    <lineage>
        <taxon>Eukaryota</taxon>
        <taxon>Sar</taxon>
        <taxon>Stramenopiles</taxon>
        <taxon>Oomycota</taxon>
        <taxon>Peronosporomycetes</taxon>
        <taxon>Peronosporales</taxon>
        <taxon>Peronosporaceae</taxon>
        <taxon>Plasmopara</taxon>
    </lineage>
</organism>
<dbReference type="Proteomes" id="UP000054928">
    <property type="component" value="Unassembled WGS sequence"/>
</dbReference>
<evidence type="ECO:0000313" key="2">
    <source>
        <dbReference type="Proteomes" id="UP000054928"/>
    </source>
</evidence>
<protein>
    <submittedName>
        <fullName evidence="1">Uncharacterized protein</fullName>
    </submittedName>
</protein>
<dbReference type="EMBL" id="CCYD01000810">
    <property type="protein sequence ID" value="CEG44204.1"/>
    <property type="molecule type" value="Genomic_DNA"/>
</dbReference>
<sequence>MANLAMNSRISSTQHSILATRSCPRFRTTNCVHGSPFDDEHSTVMDMLFASKHRLAPVIKPLLSS</sequence>
<evidence type="ECO:0000313" key="1">
    <source>
        <dbReference type="EMBL" id="CEG44204.1"/>
    </source>
</evidence>
<reference evidence="2" key="1">
    <citation type="submission" date="2014-09" db="EMBL/GenBank/DDBJ databases">
        <authorList>
            <person name="Sharma Rahul"/>
            <person name="Thines Marco"/>
        </authorList>
    </citation>
    <scope>NUCLEOTIDE SEQUENCE [LARGE SCALE GENOMIC DNA]</scope>
</reference>
<dbReference type="GeneID" id="36409517"/>
<name>A0A0P1AS83_PLAHL</name>
<accession>A0A0P1AS83</accession>
<dbReference type="RefSeq" id="XP_024580573.1">
    <property type="nucleotide sequence ID" value="XM_024730280.1"/>
</dbReference>
<dbReference type="AlphaFoldDB" id="A0A0P1AS83"/>
<keyword evidence="2" id="KW-1185">Reference proteome</keyword>